<protein>
    <submittedName>
        <fullName evidence="1">Uncharacterized protein</fullName>
    </submittedName>
</protein>
<dbReference type="EMBL" id="BT051082">
    <property type="protein sequence ID" value="ACJ83748.1"/>
    <property type="molecule type" value="mRNA"/>
</dbReference>
<reference evidence="1" key="1">
    <citation type="submission" date="2008-12" db="EMBL/GenBank/DDBJ databases">
        <title>Medicago truncatula full length cdna cloning project.</title>
        <authorList>
            <person name="Moskal W."/>
            <person name="Chan A."/>
            <person name="Cheung F."/>
            <person name="Xiao Y."/>
            <person name="Town C.D."/>
        </authorList>
    </citation>
    <scope>NUCLEOTIDE SEQUENCE</scope>
</reference>
<proteinExistence type="evidence at transcript level"/>
<dbReference type="AlphaFoldDB" id="B7FGA8"/>
<sequence>MFRGNLSGAFRELKRPMWILTIG</sequence>
<evidence type="ECO:0000313" key="1">
    <source>
        <dbReference type="EMBL" id="ACJ83748.1"/>
    </source>
</evidence>
<organism evidence="1">
    <name type="scientific">Medicago truncatula</name>
    <name type="common">Barrel medic</name>
    <name type="synonym">Medicago tribuloides</name>
    <dbReference type="NCBI Taxonomy" id="3880"/>
    <lineage>
        <taxon>Eukaryota</taxon>
        <taxon>Viridiplantae</taxon>
        <taxon>Streptophyta</taxon>
        <taxon>Embryophyta</taxon>
        <taxon>Tracheophyta</taxon>
        <taxon>Spermatophyta</taxon>
        <taxon>Magnoliopsida</taxon>
        <taxon>eudicotyledons</taxon>
        <taxon>Gunneridae</taxon>
        <taxon>Pentapetalae</taxon>
        <taxon>rosids</taxon>
        <taxon>fabids</taxon>
        <taxon>Fabales</taxon>
        <taxon>Fabaceae</taxon>
        <taxon>Papilionoideae</taxon>
        <taxon>50 kb inversion clade</taxon>
        <taxon>NPAAA clade</taxon>
        <taxon>Hologalegina</taxon>
        <taxon>IRL clade</taxon>
        <taxon>Trifolieae</taxon>
        <taxon>Medicago</taxon>
    </lineage>
</organism>
<accession>B7FGA8</accession>
<name>B7FGA8_MEDTR</name>